<dbReference type="RefSeq" id="XP_041153294.1">
    <property type="nucleotide sequence ID" value="XM_041307750.1"/>
</dbReference>
<feature type="region of interest" description="Disordered" evidence="1">
    <location>
        <begin position="1"/>
        <end position="61"/>
    </location>
</feature>
<dbReference type="EMBL" id="JABBWE010000103">
    <property type="protein sequence ID" value="KAG1785811.1"/>
    <property type="molecule type" value="Genomic_DNA"/>
</dbReference>
<accession>A0A9P7ABE8</accession>
<proteinExistence type="predicted"/>
<gene>
    <name evidence="2" type="ORF">HD556DRAFT_1450361</name>
</gene>
<feature type="compositionally biased region" description="Basic and acidic residues" evidence="1">
    <location>
        <begin position="52"/>
        <end position="61"/>
    </location>
</feature>
<feature type="compositionally biased region" description="Low complexity" evidence="1">
    <location>
        <begin position="24"/>
        <end position="36"/>
    </location>
</feature>
<comment type="caution">
    <text evidence="2">The sequence shown here is derived from an EMBL/GenBank/DDBJ whole genome shotgun (WGS) entry which is preliminary data.</text>
</comment>
<evidence type="ECO:0000256" key="1">
    <source>
        <dbReference type="SAM" id="MobiDB-lite"/>
    </source>
</evidence>
<dbReference type="AlphaFoldDB" id="A0A9P7ABE8"/>
<organism evidence="2 3">
    <name type="scientific">Suillus plorans</name>
    <dbReference type="NCBI Taxonomy" id="116603"/>
    <lineage>
        <taxon>Eukaryota</taxon>
        <taxon>Fungi</taxon>
        <taxon>Dikarya</taxon>
        <taxon>Basidiomycota</taxon>
        <taxon>Agaricomycotina</taxon>
        <taxon>Agaricomycetes</taxon>
        <taxon>Agaricomycetidae</taxon>
        <taxon>Boletales</taxon>
        <taxon>Suillineae</taxon>
        <taxon>Suillaceae</taxon>
        <taxon>Suillus</taxon>
    </lineage>
</organism>
<evidence type="ECO:0000313" key="3">
    <source>
        <dbReference type="Proteomes" id="UP000719766"/>
    </source>
</evidence>
<feature type="compositionally biased region" description="Low complexity" evidence="1">
    <location>
        <begin position="100"/>
        <end position="129"/>
    </location>
</feature>
<feature type="region of interest" description="Disordered" evidence="1">
    <location>
        <begin position="89"/>
        <end position="129"/>
    </location>
</feature>
<dbReference type="OrthoDB" id="2690872at2759"/>
<sequence>MNQSIATPPASEPSSQNCRHAAGTVTRTWTRRTVQTRSHRTVTRTKTTVDATETKTVSEKTRKVDSDITQAITGPSNIPAVLNTDITIPSLTQDFPRDNSPSPTDSTFTQTPPTTPSSSSSSISSARSSDVLWDQLEDLSEYMNAVSLG</sequence>
<dbReference type="Proteomes" id="UP000719766">
    <property type="component" value="Unassembled WGS sequence"/>
</dbReference>
<dbReference type="GeneID" id="64601514"/>
<reference evidence="2" key="1">
    <citation type="journal article" date="2020" name="New Phytol.">
        <title>Comparative genomics reveals dynamic genome evolution in host specialist ectomycorrhizal fungi.</title>
        <authorList>
            <person name="Lofgren L.A."/>
            <person name="Nguyen N.H."/>
            <person name="Vilgalys R."/>
            <person name="Ruytinx J."/>
            <person name="Liao H.L."/>
            <person name="Branco S."/>
            <person name="Kuo A."/>
            <person name="LaButti K."/>
            <person name="Lipzen A."/>
            <person name="Andreopoulos W."/>
            <person name="Pangilinan J."/>
            <person name="Riley R."/>
            <person name="Hundley H."/>
            <person name="Na H."/>
            <person name="Barry K."/>
            <person name="Grigoriev I.V."/>
            <person name="Stajich J.E."/>
            <person name="Kennedy P.G."/>
        </authorList>
    </citation>
    <scope>NUCLEOTIDE SEQUENCE</scope>
    <source>
        <strain evidence="2">S12</strain>
    </source>
</reference>
<evidence type="ECO:0000313" key="2">
    <source>
        <dbReference type="EMBL" id="KAG1785811.1"/>
    </source>
</evidence>
<name>A0A9P7ABE8_9AGAM</name>
<keyword evidence="3" id="KW-1185">Reference proteome</keyword>
<protein>
    <submittedName>
        <fullName evidence="2">Uncharacterized protein</fullName>
    </submittedName>
</protein>
<feature type="compositionally biased region" description="Polar residues" evidence="1">
    <location>
        <begin position="1"/>
        <end position="18"/>
    </location>
</feature>